<dbReference type="GO" id="GO:0009103">
    <property type="term" value="P:lipopolysaccharide biosynthetic process"/>
    <property type="evidence" value="ECO:0007669"/>
    <property type="project" value="TreeGrafter"/>
</dbReference>
<proteinExistence type="predicted"/>
<name>A0A0G0VQ86_UNCKA</name>
<evidence type="ECO:0000259" key="3">
    <source>
        <dbReference type="Pfam" id="PF13439"/>
    </source>
</evidence>
<dbReference type="Gene3D" id="3.40.50.2000">
    <property type="entry name" value="Glycogen Phosphorylase B"/>
    <property type="match status" value="2"/>
</dbReference>
<dbReference type="Pfam" id="PF00534">
    <property type="entry name" value="Glycos_transf_1"/>
    <property type="match status" value="1"/>
</dbReference>
<dbReference type="PANTHER" id="PTHR46401">
    <property type="entry name" value="GLYCOSYLTRANSFERASE WBBK-RELATED"/>
    <property type="match status" value="1"/>
</dbReference>
<dbReference type="Pfam" id="PF13439">
    <property type="entry name" value="Glyco_transf_4"/>
    <property type="match status" value="1"/>
</dbReference>
<dbReference type="InterPro" id="IPR028098">
    <property type="entry name" value="Glyco_trans_4-like_N"/>
</dbReference>
<dbReference type="GO" id="GO:0016757">
    <property type="term" value="F:glycosyltransferase activity"/>
    <property type="evidence" value="ECO:0007669"/>
    <property type="project" value="InterPro"/>
</dbReference>
<dbReference type="CDD" id="cd03809">
    <property type="entry name" value="GT4_MtfB-like"/>
    <property type="match status" value="1"/>
</dbReference>
<evidence type="ECO:0000259" key="2">
    <source>
        <dbReference type="Pfam" id="PF00534"/>
    </source>
</evidence>
<dbReference type="InterPro" id="IPR001296">
    <property type="entry name" value="Glyco_trans_1"/>
</dbReference>
<keyword evidence="1 4" id="KW-0808">Transferase</keyword>
<dbReference type="EMBL" id="LCBB01000006">
    <property type="protein sequence ID" value="KKS03074.1"/>
    <property type="molecule type" value="Genomic_DNA"/>
</dbReference>
<organism evidence="4 5">
    <name type="scientific">candidate division WWE3 bacterium GW2011_GWC2_41_23</name>
    <dbReference type="NCBI Taxonomy" id="1619123"/>
    <lineage>
        <taxon>Bacteria</taxon>
        <taxon>Katanobacteria</taxon>
    </lineage>
</organism>
<feature type="domain" description="Glycosyl transferase family 1" evidence="2">
    <location>
        <begin position="189"/>
        <end position="350"/>
    </location>
</feature>
<evidence type="ECO:0000313" key="4">
    <source>
        <dbReference type="EMBL" id="KKS03074.1"/>
    </source>
</evidence>
<dbReference type="AlphaFoldDB" id="A0A0G0VQ86"/>
<sequence>MKIGINGQRLLVQNPAGPERYTYNLINALAKLDRDNEYRIYFCGKPDKDYFSKLTYSNNSFKPIVVKSRVSWTQSGLAKELKRNPVDVFFTPVHTMPIYRNKKLKVVGMIHGLEYKFVSKSVNFIKKLTLGKPEEYLVKKSHALIVPTLATKNEIIKRSWAEKDDPKISVVHEGVGENFYKRDTEEIKAVRKKYNLGEKRYILFVSTIQPRKNIPLMVQGYTEALKKNPDLTDTLLLIVGKKGWSSEESYNAPKKFGVESNVLFPGFLSDQDLASLFSGAEAFISVSLEEGFGLPLLEAMACETPALVSDIPAFKEVGGEFPLYVKPNDYEEIGNSIALIFHGGYKPERIYGAKLRSQEFTWDRTAQKTLEIIQKVAENI</sequence>
<dbReference type="PANTHER" id="PTHR46401:SF2">
    <property type="entry name" value="GLYCOSYLTRANSFERASE WBBK-RELATED"/>
    <property type="match status" value="1"/>
</dbReference>
<gene>
    <name evidence="4" type="ORF">UU55_C0006G0044</name>
</gene>
<feature type="domain" description="Glycosyltransferase subfamily 4-like N-terminal" evidence="3">
    <location>
        <begin position="17"/>
        <end position="175"/>
    </location>
</feature>
<protein>
    <submittedName>
        <fullName evidence="4">Glycosyl transferase group 1</fullName>
    </submittedName>
</protein>
<evidence type="ECO:0000256" key="1">
    <source>
        <dbReference type="ARBA" id="ARBA00022679"/>
    </source>
</evidence>
<dbReference type="SUPFAM" id="SSF53756">
    <property type="entry name" value="UDP-Glycosyltransferase/glycogen phosphorylase"/>
    <property type="match status" value="1"/>
</dbReference>
<accession>A0A0G0VQ86</accession>
<comment type="caution">
    <text evidence="4">The sequence shown here is derived from an EMBL/GenBank/DDBJ whole genome shotgun (WGS) entry which is preliminary data.</text>
</comment>
<reference evidence="4 5" key="1">
    <citation type="journal article" date="2015" name="Nature">
        <title>rRNA introns, odd ribosomes, and small enigmatic genomes across a large radiation of phyla.</title>
        <authorList>
            <person name="Brown C.T."/>
            <person name="Hug L.A."/>
            <person name="Thomas B.C."/>
            <person name="Sharon I."/>
            <person name="Castelle C.J."/>
            <person name="Singh A."/>
            <person name="Wilkins M.J."/>
            <person name="Williams K.H."/>
            <person name="Banfield J.F."/>
        </authorList>
    </citation>
    <scope>NUCLEOTIDE SEQUENCE [LARGE SCALE GENOMIC DNA]</scope>
</reference>
<evidence type="ECO:0000313" key="5">
    <source>
        <dbReference type="Proteomes" id="UP000033947"/>
    </source>
</evidence>
<dbReference type="Proteomes" id="UP000033947">
    <property type="component" value="Unassembled WGS sequence"/>
</dbReference>